<dbReference type="RefSeq" id="WP_343792415.1">
    <property type="nucleotide sequence ID" value="NZ_BAAAEU010000024.1"/>
</dbReference>
<evidence type="ECO:0000313" key="3">
    <source>
        <dbReference type="Proteomes" id="UP001501523"/>
    </source>
</evidence>
<dbReference type="SUPFAM" id="SSF47819">
    <property type="entry name" value="HRDC-like"/>
    <property type="match status" value="2"/>
</dbReference>
<reference evidence="2 3" key="1">
    <citation type="journal article" date="2019" name="Int. J. Syst. Evol. Microbiol.">
        <title>The Global Catalogue of Microorganisms (GCM) 10K type strain sequencing project: providing services to taxonomists for standard genome sequencing and annotation.</title>
        <authorList>
            <consortium name="The Broad Institute Genomics Platform"/>
            <consortium name="The Broad Institute Genome Sequencing Center for Infectious Disease"/>
            <person name="Wu L."/>
            <person name="Ma J."/>
        </authorList>
    </citation>
    <scope>NUCLEOTIDE SEQUENCE [LARGE SCALE GENOMIC DNA]</scope>
    <source>
        <strain evidence="2 3">JCM 15421</strain>
    </source>
</reference>
<dbReference type="Gene3D" id="1.10.150.80">
    <property type="entry name" value="HRDC domain"/>
    <property type="match status" value="2"/>
</dbReference>
<feature type="domain" description="3'-5' exonuclease" evidence="1">
    <location>
        <begin position="2"/>
        <end position="167"/>
    </location>
</feature>
<dbReference type="PANTHER" id="PTHR47649">
    <property type="entry name" value="RIBONUCLEASE D"/>
    <property type="match status" value="1"/>
</dbReference>
<dbReference type="InterPro" id="IPR051086">
    <property type="entry name" value="RNase_D-like"/>
</dbReference>
<comment type="caution">
    <text evidence="2">The sequence shown here is derived from an EMBL/GenBank/DDBJ whole genome shotgun (WGS) entry which is preliminary data.</text>
</comment>
<name>A0ABN1IRQ7_9GAMM</name>
<evidence type="ECO:0000259" key="1">
    <source>
        <dbReference type="SMART" id="SM00474"/>
    </source>
</evidence>
<dbReference type="InterPro" id="IPR010997">
    <property type="entry name" value="HRDC-like_sf"/>
</dbReference>
<dbReference type="InterPro" id="IPR036397">
    <property type="entry name" value="RNaseH_sf"/>
</dbReference>
<dbReference type="Proteomes" id="UP001501523">
    <property type="component" value="Unassembled WGS sequence"/>
</dbReference>
<organism evidence="2 3">
    <name type="scientific">Dokdonella soli</name>
    <dbReference type="NCBI Taxonomy" id="529810"/>
    <lineage>
        <taxon>Bacteria</taxon>
        <taxon>Pseudomonadati</taxon>
        <taxon>Pseudomonadota</taxon>
        <taxon>Gammaproteobacteria</taxon>
        <taxon>Lysobacterales</taxon>
        <taxon>Rhodanobacteraceae</taxon>
        <taxon>Dokdonella</taxon>
    </lineage>
</organism>
<sequence length="360" mass="39860">MTDWIERSDALHRLLDAAPMSIGLDTEFMRIDTFLPRLALVQVEIDTRIALIDPTAEVDPAPLAALLADPARTIVMHSASEDLEALATWSCSIARLFDTQIAASFAGLGAGLGYQKLVRELTGVELPKGETRSDWLRRPLSEHQLEYATQDVVHLPVLHAELGARVERRGYSAWLAEDCARMLERARQREPDPQPQVALRGAAEWPSERQALLRRVLLWRDATARAINRPRPWLLDDAHALDLCARPPVDGDELAERSRGLRALRGPQRAELLAELTAPLAADELEFAPIPRAPSAGDKTVIAAMKEVVAARATELDLPEGLLCARRHLESLLAARRWPSALDGWRRDVLHDALVALLPA</sequence>
<accession>A0ABN1IRQ7</accession>
<proteinExistence type="predicted"/>
<dbReference type="InterPro" id="IPR012337">
    <property type="entry name" value="RNaseH-like_sf"/>
</dbReference>
<protein>
    <submittedName>
        <fullName evidence="2">Ribonuclease D</fullName>
    </submittedName>
</protein>
<dbReference type="InterPro" id="IPR044876">
    <property type="entry name" value="HRDC_dom_sf"/>
</dbReference>
<dbReference type="SUPFAM" id="SSF53098">
    <property type="entry name" value="Ribonuclease H-like"/>
    <property type="match status" value="1"/>
</dbReference>
<dbReference type="SMART" id="SM00474">
    <property type="entry name" value="35EXOc"/>
    <property type="match status" value="1"/>
</dbReference>
<evidence type="ECO:0000313" key="2">
    <source>
        <dbReference type="EMBL" id="GAA0720082.1"/>
    </source>
</evidence>
<dbReference type="Pfam" id="PF01612">
    <property type="entry name" value="DNA_pol_A_exo1"/>
    <property type="match status" value="1"/>
</dbReference>
<dbReference type="PANTHER" id="PTHR47649:SF1">
    <property type="entry name" value="RIBONUCLEASE D"/>
    <property type="match status" value="1"/>
</dbReference>
<keyword evidence="3" id="KW-1185">Reference proteome</keyword>
<dbReference type="InterPro" id="IPR002562">
    <property type="entry name" value="3'-5'_exonuclease_dom"/>
</dbReference>
<dbReference type="Gene3D" id="3.30.420.10">
    <property type="entry name" value="Ribonuclease H-like superfamily/Ribonuclease H"/>
    <property type="match status" value="1"/>
</dbReference>
<dbReference type="CDD" id="cd06142">
    <property type="entry name" value="RNaseD_exo"/>
    <property type="match status" value="1"/>
</dbReference>
<gene>
    <name evidence="2" type="primary">rnd</name>
    <name evidence="2" type="ORF">GCM10009105_29160</name>
</gene>
<dbReference type="EMBL" id="BAAAEU010000024">
    <property type="protein sequence ID" value="GAA0720082.1"/>
    <property type="molecule type" value="Genomic_DNA"/>
</dbReference>